<evidence type="ECO:0000313" key="2">
    <source>
        <dbReference type="Proteomes" id="UP000004982"/>
    </source>
</evidence>
<organism evidence="1 2">
    <name type="scientific">Neisseria macacae ATCC 33926</name>
    <dbReference type="NCBI Taxonomy" id="997348"/>
    <lineage>
        <taxon>Bacteria</taxon>
        <taxon>Pseudomonadati</taxon>
        <taxon>Pseudomonadota</taxon>
        <taxon>Betaproteobacteria</taxon>
        <taxon>Neisseriales</taxon>
        <taxon>Neisseriaceae</taxon>
        <taxon>Neisseria</taxon>
    </lineage>
</organism>
<accession>A0AA36UFI9</accession>
<dbReference type="Proteomes" id="UP000004982">
    <property type="component" value="Unassembled WGS sequence"/>
</dbReference>
<dbReference type="AlphaFoldDB" id="A0AA36UFI9"/>
<comment type="caution">
    <text evidence="1">The sequence shown here is derived from an EMBL/GenBank/DDBJ whole genome shotgun (WGS) entry which is preliminary data.</text>
</comment>
<sequence>FEAVAADKVAALSFCRFVGKDIVCGVEGEGFAAAGLAVAGFLNASDFVVNVIEDAASLIGALD</sequence>
<proteinExistence type="predicted"/>
<gene>
    <name evidence="1" type="ORF">HMPREF9418_2983</name>
</gene>
<feature type="non-terminal residue" evidence="1">
    <location>
        <position position="1"/>
    </location>
</feature>
<evidence type="ECO:0000313" key="1">
    <source>
        <dbReference type="EMBL" id="EGQ72918.1"/>
    </source>
</evidence>
<name>A0AA36UFI9_9NEIS</name>
<dbReference type="EMBL" id="AFQE01000181">
    <property type="protein sequence ID" value="EGQ72918.1"/>
    <property type="molecule type" value="Genomic_DNA"/>
</dbReference>
<reference evidence="1 2" key="1">
    <citation type="submission" date="2011-05" db="EMBL/GenBank/DDBJ databases">
        <authorList>
            <person name="Muzny D."/>
            <person name="Qin X."/>
            <person name="Deng J."/>
            <person name="Jiang H."/>
            <person name="Liu Y."/>
            <person name="Qu J."/>
            <person name="Song X.-Z."/>
            <person name="Zhang L."/>
            <person name="Thornton R."/>
            <person name="Coyle M."/>
            <person name="Francisco L."/>
            <person name="Jackson L."/>
            <person name="Javaid M."/>
            <person name="Korchina V."/>
            <person name="Kovar C."/>
            <person name="Mata R."/>
            <person name="Mathew T."/>
            <person name="Ngo R."/>
            <person name="Nguyen L."/>
            <person name="Nguyen N."/>
            <person name="Okwuonu G."/>
            <person name="Ongeri F."/>
            <person name="Pham C."/>
            <person name="Simmons D."/>
            <person name="Wilczek-Boney K."/>
            <person name="Hale W."/>
            <person name="Jakkamsetti A."/>
            <person name="Pham P."/>
            <person name="Ruth R."/>
            <person name="San Lucas F."/>
            <person name="Warren J."/>
            <person name="Zhang J."/>
            <person name="Zhao Z."/>
            <person name="Zhou C."/>
            <person name="Zhu D."/>
            <person name="Lee S."/>
            <person name="Bess C."/>
            <person name="Blankenburg K."/>
            <person name="Forbes L."/>
            <person name="Fu Q."/>
            <person name="Gubbala S."/>
            <person name="Hirani K."/>
            <person name="Jayaseelan J.C."/>
            <person name="Lara F."/>
            <person name="Munidasa M."/>
            <person name="Palculict T."/>
            <person name="Patil S."/>
            <person name="Pu L.-L."/>
            <person name="Saada N."/>
            <person name="Tang L."/>
            <person name="Weissenberger G."/>
            <person name="Zhu Y."/>
            <person name="Hemphill L."/>
            <person name="Shang Y."/>
            <person name="Youmans B."/>
            <person name="Ayvaz T."/>
            <person name="Ross M."/>
            <person name="Santibanez J."/>
            <person name="Aqrawi P."/>
            <person name="Gross S."/>
            <person name="Joshi V."/>
            <person name="Fowler G."/>
            <person name="Nazareth L."/>
            <person name="Reid J."/>
            <person name="Worley K."/>
            <person name="Petrosino J."/>
            <person name="Highlander S."/>
            <person name="Gibbs R."/>
        </authorList>
    </citation>
    <scope>NUCLEOTIDE SEQUENCE [LARGE SCALE GENOMIC DNA]</scope>
    <source>
        <strain evidence="1 2">ATCC 33926</strain>
    </source>
</reference>
<protein>
    <submittedName>
        <fullName evidence="1">Uncharacterized protein</fullName>
    </submittedName>
</protein>